<dbReference type="Proteomes" id="UP000676336">
    <property type="component" value="Unassembled WGS sequence"/>
</dbReference>
<comment type="caution">
    <text evidence="1">The sequence shown here is derived from an EMBL/GenBank/DDBJ whole genome shotgun (WGS) entry which is preliminary data.</text>
</comment>
<dbReference type="EMBL" id="CAJOBI010193554">
    <property type="protein sequence ID" value="CAF4969198.1"/>
    <property type="molecule type" value="Genomic_DNA"/>
</dbReference>
<organism evidence="1 2">
    <name type="scientific">Rotaria magnacalcarata</name>
    <dbReference type="NCBI Taxonomy" id="392030"/>
    <lineage>
        <taxon>Eukaryota</taxon>
        <taxon>Metazoa</taxon>
        <taxon>Spiralia</taxon>
        <taxon>Gnathifera</taxon>
        <taxon>Rotifera</taxon>
        <taxon>Eurotatoria</taxon>
        <taxon>Bdelloidea</taxon>
        <taxon>Philodinida</taxon>
        <taxon>Philodinidae</taxon>
        <taxon>Rotaria</taxon>
    </lineage>
</organism>
<sequence length="81" mass="9461">VNRNTTEQNTRSNAYRLHEFDPTSYDWDDWEILFDTYLAVGCVTDDIKKRNLLITALGVQPFKTLISVCKPKKPTECTYEE</sequence>
<accession>A0A8S3D0J8</accession>
<feature type="non-terminal residue" evidence="1">
    <location>
        <position position="1"/>
    </location>
</feature>
<feature type="non-terminal residue" evidence="1">
    <location>
        <position position="81"/>
    </location>
</feature>
<dbReference type="AlphaFoldDB" id="A0A8S3D0J8"/>
<reference evidence="1" key="1">
    <citation type="submission" date="2021-02" db="EMBL/GenBank/DDBJ databases">
        <authorList>
            <person name="Nowell W R."/>
        </authorList>
    </citation>
    <scope>NUCLEOTIDE SEQUENCE</scope>
</reference>
<protein>
    <submittedName>
        <fullName evidence="1">Uncharacterized protein</fullName>
    </submittedName>
</protein>
<name>A0A8S3D0J8_9BILA</name>
<evidence type="ECO:0000313" key="1">
    <source>
        <dbReference type="EMBL" id="CAF4969198.1"/>
    </source>
</evidence>
<proteinExistence type="predicted"/>
<evidence type="ECO:0000313" key="2">
    <source>
        <dbReference type="Proteomes" id="UP000676336"/>
    </source>
</evidence>
<gene>
    <name evidence="1" type="ORF">SMN809_LOCUS55071</name>
</gene>